<proteinExistence type="inferred from homology"/>
<dbReference type="eggNOG" id="KOG2649">
    <property type="taxonomic scope" value="Eukaryota"/>
</dbReference>
<comment type="caution">
    <text evidence="5">The sequence shown here is derived from an EMBL/GenBank/DDBJ whole genome shotgun (WGS) entry which is preliminary data.</text>
</comment>
<evidence type="ECO:0000313" key="6">
    <source>
        <dbReference type="Proteomes" id="UP000007264"/>
    </source>
</evidence>
<feature type="active site" description="Proton donor/acceptor" evidence="3">
    <location>
        <position position="238"/>
    </location>
</feature>
<dbReference type="PANTHER" id="PTHR11532">
    <property type="entry name" value="PROTEASE M14 CARBOXYPEPTIDASE"/>
    <property type="match status" value="1"/>
</dbReference>
<dbReference type="GeneID" id="17042880"/>
<comment type="similarity">
    <text evidence="1 3">Belongs to the peptidase M14 family.</text>
</comment>
<evidence type="ECO:0000256" key="2">
    <source>
        <dbReference type="ARBA" id="ARBA00023180"/>
    </source>
</evidence>
<feature type="domain" description="Peptidase M14" evidence="4">
    <location>
        <begin position="1"/>
        <end position="268"/>
    </location>
</feature>
<reference evidence="5 6" key="1">
    <citation type="journal article" date="2012" name="Genome Biol.">
        <title>The genome of the polar eukaryotic microalga coccomyxa subellipsoidea reveals traits of cold adaptation.</title>
        <authorList>
            <person name="Blanc G."/>
            <person name="Agarkova I."/>
            <person name="Grimwood J."/>
            <person name="Kuo A."/>
            <person name="Brueggeman A."/>
            <person name="Dunigan D."/>
            <person name="Gurnon J."/>
            <person name="Ladunga I."/>
            <person name="Lindquist E."/>
            <person name="Lucas S."/>
            <person name="Pangilinan J."/>
            <person name="Proschold T."/>
            <person name="Salamov A."/>
            <person name="Schmutz J."/>
            <person name="Weeks D."/>
            <person name="Yamada T."/>
            <person name="Claverie J.M."/>
            <person name="Grigoriev I."/>
            <person name="Van Etten J."/>
            <person name="Lomsadze A."/>
            <person name="Borodovsky M."/>
        </authorList>
    </citation>
    <scope>NUCLEOTIDE SEQUENCE [LARGE SCALE GENOMIC DNA]</scope>
    <source>
        <strain evidence="5 6">C-169</strain>
    </source>
</reference>
<dbReference type="SMART" id="SM00631">
    <property type="entry name" value="Zn_pept"/>
    <property type="match status" value="1"/>
</dbReference>
<evidence type="ECO:0000259" key="4">
    <source>
        <dbReference type="PROSITE" id="PS52035"/>
    </source>
</evidence>
<dbReference type="RefSeq" id="XP_005649423.1">
    <property type="nucleotide sequence ID" value="XM_005649366.1"/>
</dbReference>
<dbReference type="Pfam" id="PF00246">
    <property type="entry name" value="Peptidase_M14"/>
    <property type="match status" value="1"/>
</dbReference>
<keyword evidence="2" id="KW-0325">Glycoprotein</keyword>
<dbReference type="GO" id="GO:0008270">
    <property type="term" value="F:zinc ion binding"/>
    <property type="evidence" value="ECO:0007669"/>
    <property type="project" value="InterPro"/>
</dbReference>
<dbReference type="EMBL" id="AGSI01000005">
    <property type="protein sequence ID" value="EIE24879.1"/>
    <property type="molecule type" value="Genomic_DNA"/>
</dbReference>
<evidence type="ECO:0000313" key="5">
    <source>
        <dbReference type="EMBL" id="EIE24879.1"/>
    </source>
</evidence>
<dbReference type="KEGG" id="csl:COCSUDRAFT_14223"/>
<dbReference type="OrthoDB" id="10249045at2759"/>
<evidence type="ECO:0000256" key="1">
    <source>
        <dbReference type="ARBA" id="ARBA00005988"/>
    </source>
</evidence>
<organism evidence="5 6">
    <name type="scientific">Coccomyxa subellipsoidea (strain C-169)</name>
    <name type="common">Green microalga</name>
    <dbReference type="NCBI Taxonomy" id="574566"/>
    <lineage>
        <taxon>Eukaryota</taxon>
        <taxon>Viridiplantae</taxon>
        <taxon>Chlorophyta</taxon>
        <taxon>core chlorophytes</taxon>
        <taxon>Trebouxiophyceae</taxon>
        <taxon>Trebouxiophyceae incertae sedis</taxon>
        <taxon>Coccomyxaceae</taxon>
        <taxon>Coccomyxa</taxon>
        <taxon>Coccomyxa subellipsoidea</taxon>
    </lineage>
</organism>
<name>I0Z2L0_COCSC</name>
<dbReference type="SUPFAM" id="SSF53187">
    <property type="entry name" value="Zn-dependent exopeptidases"/>
    <property type="match status" value="1"/>
</dbReference>
<dbReference type="STRING" id="574566.I0Z2L0"/>
<dbReference type="Gene3D" id="3.40.630.10">
    <property type="entry name" value="Zn peptidases"/>
    <property type="match status" value="1"/>
</dbReference>
<accession>I0Z2L0</accession>
<dbReference type="GO" id="GO:0006518">
    <property type="term" value="P:peptide metabolic process"/>
    <property type="evidence" value="ECO:0007669"/>
    <property type="project" value="TreeGrafter"/>
</dbReference>
<dbReference type="InterPro" id="IPR008969">
    <property type="entry name" value="CarboxyPept-like_regulatory"/>
</dbReference>
<evidence type="ECO:0000256" key="3">
    <source>
        <dbReference type="PROSITE-ProRule" id="PRU01379"/>
    </source>
</evidence>
<gene>
    <name evidence="5" type="ORF">COCSUDRAFT_14223</name>
</gene>
<keyword evidence="6" id="KW-1185">Reference proteome</keyword>
<dbReference type="PANTHER" id="PTHR11532:SF57">
    <property type="entry name" value="CARBOXYPEPTIDASE D, B"/>
    <property type="match status" value="1"/>
</dbReference>
<dbReference type="Gene3D" id="2.60.40.1120">
    <property type="entry name" value="Carboxypeptidase-like, regulatory domain"/>
    <property type="match status" value="1"/>
</dbReference>
<dbReference type="PRINTS" id="PR00765">
    <property type="entry name" value="CRBOXYPTASEA"/>
</dbReference>
<dbReference type="AlphaFoldDB" id="I0Z2L0"/>
<dbReference type="GO" id="GO:0005615">
    <property type="term" value="C:extracellular space"/>
    <property type="evidence" value="ECO:0007669"/>
    <property type="project" value="TreeGrafter"/>
</dbReference>
<dbReference type="SUPFAM" id="SSF49464">
    <property type="entry name" value="Carboxypeptidase regulatory domain-like"/>
    <property type="match status" value="1"/>
</dbReference>
<sequence>MRGYAHRCGAISRLFSIGESVEGRPLWALEISSRPGVEEAKPSFKYVANMHGDEPSGRQLLLALAEWLCANHAADERAKRTVEDLHLFILPSMNPDGFERRQRANAHLVDLNRDFPDPFERGEAGIVEPGGREQPETLALMQWIRSRHFVASASLHEGALVANYPWDGTADRGTHYSRAPDDAAFLHLAHVYADAHATMHASPEFKGGVTNGAHWYPLWGGMQDWNYIAGDCLELTLELAPHKWPPQQELPGLFEDNLPAMLALPLVSCFGGVRCRPDHPIISAPCAFCVGARWVQGGAHALGEAGAAGKGRPLGAVIHVEGIDKTMSASSTFGDFYRPLAPGTYNVTAALAGYANETVTVIIPGDGSGETVEFFMSRAGPNAAAVNWGLARKFGPLREGPPGPVRCPRCPHNLNLNLSSALPLAMKAGYPASRTHRA</sequence>
<dbReference type="Proteomes" id="UP000007264">
    <property type="component" value="Unassembled WGS sequence"/>
</dbReference>
<dbReference type="PROSITE" id="PS52035">
    <property type="entry name" value="PEPTIDASE_M14"/>
    <property type="match status" value="1"/>
</dbReference>
<dbReference type="InterPro" id="IPR050753">
    <property type="entry name" value="Peptidase_M14_domain"/>
</dbReference>
<dbReference type="InterPro" id="IPR000834">
    <property type="entry name" value="Peptidase_M14"/>
</dbReference>
<protein>
    <recommendedName>
        <fullName evidence="4">Peptidase M14 domain-containing protein</fullName>
    </recommendedName>
</protein>
<dbReference type="GO" id="GO:0004181">
    <property type="term" value="F:metallocarboxypeptidase activity"/>
    <property type="evidence" value="ECO:0007669"/>
    <property type="project" value="InterPro"/>
</dbReference>
<dbReference type="GO" id="GO:0016485">
    <property type="term" value="P:protein processing"/>
    <property type="evidence" value="ECO:0007669"/>
    <property type="project" value="TreeGrafter"/>
</dbReference>
<dbReference type="CDD" id="cd11308">
    <property type="entry name" value="Peptidase_M14NE-CP-C_like"/>
    <property type="match status" value="1"/>
</dbReference>